<dbReference type="InterPro" id="IPR018022">
    <property type="entry name" value="IPT"/>
</dbReference>
<evidence type="ECO:0000256" key="8">
    <source>
        <dbReference type="ARBA" id="ARBA00022842"/>
    </source>
</evidence>
<dbReference type="EMBL" id="LBQB01000004">
    <property type="protein sequence ID" value="KKP69637.1"/>
    <property type="molecule type" value="Genomic_DNA"/>
</dbReference>
<dbReference type="STRING" id="1618350.UR67_C0004G0034"/>
<feature type="site" description="Interaction with substrate tRNA" evidence="10">
    <location>
        <position position="138"/>
    </location>
</feature>
<keyword evidence="5 10" id="KW-0819">tRNA processing</keyword>
<name>A0A0G0EQP2_UNCC3</name>
<evidence type="ECO:0000256" key="13">
    <source>
        <dbReference type="RuleBase" id="RU003785"/>
    </source>
</evidence>
<comment type="caution">
    <text evidence="14">The sequence shown here is derived from an EMBL/GenBank/DDBJ whole genome shotgun (WGS) entry which is preliminary data.</text>
</comment>
<evidence type="ECO:0000256" key="6">
    <source>
        <dbReference type="ARBA" id="ARBA00022741"/>
    </source>
</evidence>
<keyword evidence="7 10" id="KW-0067">ATP-binding</keyword>
<evidence type="ECO:0000256" key="10">
    <source>
        <dbReference type="HAMAP-Rule" id="MF_00185"/>
    </source>
</evidence>
<dbReference type="GO" id="GO:0005524">
    <property type="term" value="F:ATP binding"/>
    <property type="evidence" value="ECO:0007669"/>
    <property type="project" value="UniProtKB-UniRule"/>
</dbReference>
<comment type="caution">
    <text evidence="10">Lacks conserved residue(s) required for the propagation of feature annotation.</text>
</comment>
<evidence type="ECO:0000256" key="5">
    <source>
        <dbReference type="ARBA" id="ARBA00022694"/>
    </source>
</evidence>
<dbReference type="Gene3D" id="1.10.20.140">
    <property type="match status" value="1"/>
</dbReference>
<feature type="region of interest" description="Interaction with substrate tRNA" evidence="10">
    <location>
        <begin position="36"/>
        <end position="39"/>
    </location>
</feature>
<comment type="catalytic activity">
    <reaction evidence="9 10 11">
        <text>adenosine(37) in tRNA + dimethylallyl diphosphate = N(6)-dimethylallyladenosine(37) in tRNA + diphosphate</text>
        <dbReference type="Rhea" id="RHEA:26482"/>
        <dbReference type="Rhea" id="RHEA-COMP:10162"/>
        <dbReference type="Rhea" id="RHEA-COMP:10375"/>
        <dbReference type="ChEBI" id="CHEBI:33019"/>
        <dbReference type="ChEBI" id="CHEBI:57623"/>
        <dbReference type="ChEBI" id="CHEBI:74411"/>
        <dbReference type="ChEBI" id="CHEBI:74415"/>
        <dbReference type="EC" id="2.5.1.75"/>
    </reaction>
</comment>
<comment type="subunit">
    <text evidence="10">Monomer.</text>
</comment>
<evidence type="ECO:0000256" key="9">
    <source>
        <dbReference type="ARBA" id="ARBA00049563"/>
    </source>
</evidence>
<dbReference type="PANTHER" id="PTHR11088">
    <property type="entry name" value="TRNA DIMETHYLALLYLTRANSFERASE"/>
    <property type="match status" value="1"/>
</dbReference>
<gene>
    <name evidence="10" type="primary">miaA</name>
    <name evidence="14" type="ORF">UR67_C0004G0034</name>
</gene>
<dbReference type="GO" id="GO:0052381">
    <property type="term" value="F:tRNA dimethylallyltransferase activity"/>
    <property type="evidence" value="ECO:0007669"/>
    <property type="project" value="UniProtKB-UniRule"/>
</dbReference>
<comment type="similarity">
    <text evidence="3 10 13">Belongs to the IPP transferase family.</text>
</comment>
<feature type="site" description="Interaction with substrate tRNA" evidence="10">
    <location>
        <position position="115"/>
    </location>
</feature>
<evidence type="ECO:0000256" key="11">
    <source>
        <dbReference type="RuleBase" id="RU003783"/>
    </source>
</evidence>
<dbReference type="GO" id="GO:0006400">
    <property type="term" value="P:tRNA modification"/>
    <property type="evidence" value="ECO:0007669"/>
    <property type="project" value="TreeGrafter"/>
</dbReference>
<sequence>MQNQKIIIICGPTGSGKSGIAMDLCRKYNGAMISADSRQVYSQMDIGTGKELPQDGFEIKKKKDRYIVNGIDVYGYDIVKPNEEFSVSIFEDKVFKEYLPKILAQGKIPFLVGGTGFYIKSIIDGIETANIPPDSILRNKLEKLFQEKGVGALWQELEKIDVKKAQSIDAQNPRRIIRAIEIAKAQKNEIPLKPKNIRNFEPLFIGINWERKALYNRVDKRVDKMFEQGLILEISNLLHQGYSWDLSALNTIGYIELKPFFEEKALLSSCVERLKFSTHAYIRRQLTWFNKDKRIRWFVLDNSFLFVEMIAYIDYFMSK</sequence>
<dbReference type="HAMAP" id="MF_00185">
    <property type="entry name" value="IPP_trans"/>
    <property type="match status" value="1"/>
</dbReference>
<comment type="function">
    <text evidence="2 10 12">Catalyzes the transfer of a dimethylallyl group onto the adenine at position 37 in tRNAs that read codons beginning with uridine, leading to the formation of N6-(dimethylallyl)adenosine (i(6)A).</text>
</comment>
<comment type="cofactor">
    <cofactor evidence="1 10">
        <name>Mg(2+)</name>
        <dbReference type="ChEBI" id="CHEBI:18420"/>
    </cofactor>
</comment>
<evidence type="ECO:0000256" key="7">
    <source>
        <dbReference type="ARBA" id="ARBA00022840"/>
    </source>
</evidence>
<protein>
    <recommendedName>
        <fullName evidence="10">tRNA dimethylallyltransferase</fullName>
        <ecNumber evidence="10">2.5.1.75</ecNumber>
    </recommendedName>
    <alternativeName>
        <fullName evidence="10">Dimethylallyl diphosphate:tRNA dimethylallyltransferase</fullName>
        <shortName evidence="10">DMAPP:tRNA dimethylallyltransferase</shortName>
        <shortName evidence="10">DMATase</shortName>
    </alternativeName>
    <alternativeName>
        <fullName evidence="10">Isopentenyl-diphosphate:tRNA isopentenyltransferase</fullName>
        <shortName evidence="10">IPP transferase</shortName>
        <shortName evidence="10">IPPT</shortName>
        <shortName evidence="10">IPTase</shortName>
    </alternativeName>
</protein>
<dbReference type="InterPro" id="IPR039657">
    <property type="entry name" value="Dimethylallyltransferase"/>
</dbReference>
<dbReference type="SUPFAM" id="SSF52540">
    <property type="entry name" value="P-loop containing nucleoside triphosphate hydrolases"/>
    <property type="match status" value="1"/>
</dbReference>
<evidence type="ECO:0000313" key="15">
    <source>
        <dbReference type="Proteomes" id="UP000034581"/>
    </source>
</evidence>
<evidence type="ECO:0000256" key="3">
    <source>
        <dbReference type="ARBA" id="ARBA00005842"/>
    </source>
</evidence>
<evidence type="ECO:0000256" key="12">
    <source>
        <dbReference type="RuleBase" id="RU003784"/>
    </source>
</evidence>
<evidence type="ECO:0000256" key="4">
    <source>
        <dbReference type="ARBA" id="ARBA00022679"/>
    </source>
</evidence>
<dbReference type="PATRIC" id="fig|1618350.3.peg.668"/>
<keyword evidence="6 10" id="KW-0547">Nucleotide-binding</keyword>
<feature type="binding site" evidence="10">
    <location>
        <begin position="13"/>
        <end position="18"/>
    </location>
    <ligand>
        <name>substrate</name>
    </ligand>
</feature>
<proteinExistence type="inferred from homology"/>
<dbReference type="NCBIfam" id="TIGR00174">
    <property type="entry name" value="miaA"/>
    <property type="match status" value="1"/>
</dbReference>
<evidence type="ECO:0000313" key="14">
    <source>
        <dbReference type="EMBL" id="KKP69637.1"/>
    </source>
</evidence>
<evidence type="ECO:0000256" key="2">
    <source>
        <dbReference type="ARBA" id="ARBA00003213"/>
    </source>
</evidence>
<accession>A0A0G0EQP2</accession>
<dbReference type="Gene3D" id="3.40.50.300">
    <property type="entry name" value="P-loop containing nucleotide triphosphate hydrolases"/>
    <property type="match status" value="1"/>
</dbReference>
<keyword evidence="8 10" id="KW-0460">Magnesium</keyword>
<evidence type="ECO:0000256" key="1">
    <source>
        <dbReference type="ARBA" id="ARBA00001946"/>
    </source>
</evidence>
<dbReference type="InterPro" id="IPR027417">
    <property type="entry name" value="P-loop_NTPase"/>
</dbReference>
<dbReference type="Proteomes" id="UP000034581">
    <property type="component" value="Unassembled WGS sequence"/>
</dbReference>
<dbReference type="Pfam" id="PF01715">
    <property type="entry name" value="IPPT"/>
    <property type="match status" value="1"/>
</dbReference>
<dbReference type="EC" id="2.5.1.75" evidence="10"/>
<dbReference type="PANTHER" id="PTHR11088:SF60">
    <property type="entry name" value="TRNA DIMETHYLALLYLTRANSFERASE"/>
    <property type="match status" value="1"/>
</dbReference>
<reference evidence="14 15" key="1">
    <citation type="journal article" date="2015" name="Nature">
        <title>rRNA introns, odd ribosomes, and small enigmatic genomes across a large radiation of phyla.</title>
        <authorList>
            <person name="Brown C.T."/>
            <person name="Hug L.A."/>
            <person name="Thomas B.C."/>
            <person name="Sharon I."/>
            <person name="Castelle C.J."/>
            <person name="Singh A."/>
            <person name="Wilkins M.J."/>
            <person name="Williams K.H."/>
            <person name="Banfield J.F."/>
        </authorList>
    </citation>
    <scope>NUCLEOTIDE SEQUENCE [LARGE SCALE GENOMIC DNA]</scope>
</reference>
<keyword evidence="4 10" id="KW-0808">Transferase</keyword>
<dbReference type="AlphaFoldDB" id="A0A0G0EQP2"/>
<feature type="binding site" evidence="10">
    <location>
        <begin position="11"/>
        <end position="18"/>
    </location>
    <ligand>
        <name>ATP</name>
        <dbReference type="ChEBI" id="CHEBI:30616"/>
    </ligand>
</feature>
<organism evidence="14 15">
    <name type="scientific">candidate division CPR3 bacterium GW2011_GWF2_35_18</name>
    <dbReference type="NCBI Taxonomy" id="1618350"/>
    <lineage>
        <taxon>Bacteria</taxon>
        <taxon>Bacteria division CPR3</taxon>
    </lineage>
</organism>